<dbReference type="Pfam" id="PF00005">
    <property type="entry name" value="ABC_tran"/>
    <property type="match status" value="1"/>
</dbReference>
<keyword evidence="2 4" id="KW-0067">ATP-binding</keyword>
<evidence type="ECO:0000256" key="2">
    <source>
        <dbReference type="ARBA" id="ARBA00022840"/>
    </source>
</evidence>
<keyword evidence="5" id="KW-1185">Reference proteome</keyword>
<evidence type="ECO:0000259" key="3">
    <source>
        <dbReference type="PROSITE" id="PS50893"/>
    </source>
</evidence>
<evidence type="ECO:0000256" key="1">
    <source>
        <dbReference type="ARBA" id="ARBA00022741"/>
    </source>
</evidence>
<dbReference type="EMBL" id="JADAQX010000025">
    <property type="protein sequence ID" value="KAF8822766.1"/>
    <property type="molecule type" value="Genomic_DNA"/>
</dbReference>
<dbReference type="InterPro" id="IPR003593">
    <property type="entry name" value="AAA+_ATPase"/>
</dbReference>
<protein>
    <submittedName>
        <fullName evidence="4">ABC transporter, ATP-binding domain-containing protein</fullName>
    </submittedName>
</protein>
<dbReference type="SMART" id="SM00382">
    <property type="entry name" value="AAA"/>
    <property type="match status" value="1"/>
</dbReference>
<dbReference type="Gene3D" id="3.40.50.300">
    <property type="entry name" value="P-loop containing nucleotide triphosphate hydrolases"/>
    <property type="match status" value="1"/>
</dbReference>
<dbReference type="PANTHER" id="PTHR43158">
    <property type="entry name" value="SKFA PEPTIDE EXPORT ATP-BINDING PROTEIN SKFE"/>
    <property type="match status" value="1"/>
</dbReference>
<comment type="caution">
    <text evidence="4">The sequence shown here is derived from an EMBL/GenBank/DDBJ whole genome shotgun (WGS) entry which is preliminary data.</text>
</comment>
<dbReference type="InterPro" id="IPR027417">
    <property type="entry name" value="P-loop_NTPase"/>
</dbReference>
<name>A0ABQ7JFF6_9APIC</name>
<proteinExistence type="predicted"/>
<dbReference type="PANTHER" id="PTHR43158:SF2">
    <property type="entry name" value="SKFA PEPTIDE EXPORT ATP-BINDING PROTEIN SKFE"/>
    <property type="match status" value="1"/>
</dbReference>
<accession>A0ABQ7JFF6</accession>
<dbReference type="PROSITE" id="PS50893">
    <property type="entry name" value="ABC_TRANSPORTER_2"/>
    <property type="match status" value="1"/>
</dbReference>
<evidence type="ECO:0000313" key="5">
    <source>
        <dbReference type="Proteomes" id="UP000823046"/>
    </source>
</evidence>
<keyword evidence="1" id="KW-0547">Nucleotide-binding</keyword>
<feature type="domain" description="ABC transporter" evidence="3">
    <location>
        <begin position="51"/>
        <end position="278"/>
    </location>
</feature>
<dbReference type="GO" id="GO:0005524">
    <property type="term" value="F:ATP binding"/>
    <property type="evidence" value="ECO:0007669"/>
    <property type="project" value="UniProtKB-KW"/>
</dbReference>
<dbReference type="InterPro" id="IPR003439">
    <property type="entry name" value="ABC_transporter-like_ATP-bd"/>
</dbReference>
<organism evidence="4 5">
    <name type="scientific">Cardiosporidium cionae</name>
    <dbReference type="NCBI Taxonomy" id="476202"/>
    <lineage>
        <taxon>Eukaryota</taxon>
        <taxon>Sar</taxon>
        <taxon>Alveolata</taxon>
        <taxon>Apicomplexa</taxon>
        <taxon>Aconoidasida</taxon>
        <taxon>Nephromycida</taxon>
        <taxon>Cardiosporidium</taxon>
    </lineage>
</organism>
<gene>
    <name evidence="4" type="ORF">IE077_002697</name>
</gene>
<evidence type="ECO:0000313" key="4">
    <source>
        <dbReference type="EMBL" id="KAF8822766.1"/>
    </source>
</evidence>
<dbReference type="Proteomes" id="UP000823046">
    <property type="component" value="Unassembled WGS sequence"/>
</dbReference>
<sequence>MKIICLARNSMGTDKSPAGSRKEGNVVTEDGIEQSALSSTLADTNHDEIAVKVSNLSYSYRVWVTKVSPNCLSNIDLEIVSGSRVLVVGLNGAGKSTLLSILGGRKLIPAESVHIFGRSAFHDLALQKNVLYLSDPWKHEYCYDISVKSLLKSHIGTERFNYLVDILDIDLSWSLSLISDGQRRRCQLLANLIEKKDVYILDEVTSDLDLLAREGLMRLLQTESEDRKATVMYATHIFDNMEEWPTHILYLRKGRVECFSELNSLQAYIDLKNRKVFSPLFELIRNWFFLEKKNQGKLSQLCNGNEQGALTV</sequence>
<reference evidence="4 5" key="1">
    <citation type="journal article" date="2020" name="bioRxiv">
        <title>Metabolic contributions of an alphaproteobacterial endosymbiont in the apicomplexan Cardiosporidium cionae.</title>
        <authorList>
            <person name="Hunter E.S."/>
            <person name="Paight C.J."/>
            <person name="Lane C.E."/>
        </authorList>
    </citation>
    <scope>NUCLEOTIDE SEQUENCE [LARGE SCALE GENOMIC DNA]</scope>
    <source>
        <strain evidence="4">ESH_2018</strain>
    </source>
</reference>
<dbReference type="SUPFAM" id="SSF52540">
    <property type="entry name" value="P-loop containing nucleoside triphosphate hydrolases"/>
    <property type="match status" value="1"/>
</dbReference>